<dbReference type="WBParaSite" id="ACAC_0000242201-mRNA-1">
    <property type="protein sequence ID" value="ACAC_0000242201-mRNA-1"/>
    <property type="gene ID" value="ACAC_0000242201"/>
</dbReference>
<evidence type="ECO:0000313" key="2">
    <source>
        <dbReference type="WBParaSite" id="ACAC_0000242201-mRNA-1"/>
    </source>
</evidence>
<organism evidence="1 2">
    <name type="scientific">Angiostrongylus cantonensis</name>
    <name type="common">Rat lungworm</name>
    <dbReference type="NCBI Taxonomy" id="6313"/>
    <lineage>
        <taxon>Eukaryota</taxon>
        <taxon>Metazoa</taxon>
        <taxon>Ecdysozoa</taxon>
        <taxon>Nematoda</taxon>
        <taxon>Chromadorea</taxon>
        <taxon>Rhabditida</taxon>
        <taxon>Rhabditina</taxon>
        <taxon>Rhabditomorpha</taxon>
        <taxon>Strongyloidea</taxon>
        <taxon>Metastrongylidae</taxon>
        <taxon>Angiostrongylus</taxon>
    </lineage>
</organism>
<dbReference type="STRING" id="6313.A0A0K0CXU0"/>
<dbReference type="AlphaFoldDB" id="A0A0K0CXU0"/>
<accession>A0A0K0CXU0</accession>
<protein>
    <submittedName>
        <fullName evidence="2">Uncharacterized protein</fullName>
    </submittedName>
</protein>
<reference evidence="2" key="2">
    <citation type="submission" date="2017-02" db="UniProtKB">
        <authorList>
            <consortium name="WormBaseParasite"/>
        </authorList>
    </citation>
    <scope>IDENTIFICATION</scope>
</reference>
<keyword evidence="1" id="KW-1185">Reference proteome</keyword>
<evidence type="ECO:0000313" key="1">
    <source>
        <dbReference type="Proteomes" id="UP000035642"/>
    </source>
</evidence>
<reference evidence="1" key="1">
    <citation type="submission" date="2012-09" db="EMBL/GenBank/DDBJ databases">
        <authorList>
            <person name="Martin A.A."/>
        </authorList>
    </citation>
    <scope>NUCLEOTIDE SEQUENCE</scope>
</reference>
<dbReference type="Proteomes" id="UP000035642">
    <property type="component" value="Unassembled WGS sequence"/>
</dbReference>
<proteinExistence type="predicted"/>
<sequence length="288" mass="33129">MPTSNYDEGEVKAFYMDLKKLYREDHTFFKVGGFNAKAGPRRTSEERHIETHRLERNEHETLELIRQRGIARAAGNRELTSELVKQCRQALKEDLKERRAAVMVEAAKPGKSIRKASQSFASYKTKMIALRRPDGIITASRKAMEKIVHEFYSNLLDNHAYLPSYEIKEDRYVVPLIGMNNIMNDLAPELSRRKRAAWGAFKSIEDVVKRTKNTRLRAHLFDSTVLPALTRMDDAGSLPFHASERREPNLRLALAIKNQRRCSIIQAVEDKVSHTGNAYERQLMDKSS</sequence>
<name>A0A0K0CXU0_ANGCA</name>